<dbReference type="Pfam" id="PF13419">
    <property type="entry name" value="HAD_2"/>
    <property type="match status" value="1"/>
</dbReference>
<dbReference type="InterPro" id="IPR023198">
    <property type="entry name" value="PGP-like_dom2"/>
</dbReference>
<gene>
    <name evidence="1" type="ORF">ACFY1D_22025</name>
</gene>
<keyword evidence="1" id="KW-0378">Hydrolase</keyword>
<dbReference type="InterPro" id="IPR036412">
    <property type="entry name" value="HAD-like_sf"/>
</dbReference>
<dbReference type="EMBL" id="JBIAWJ010000011">
    <property type="protein sequence ID" value="MFF4524071.1"/>
    <property type="molecule type" value="Genomic_DNA"/>
</dbReference>
<dbReference type="Proteomes" id="UP001602058">
    <property type="component" value="Unassembled WGS sequence"/>
</dbReference>
<dbReference type="Gene3D" id="1.10.150.240">
    <property type="entry name" value="Putative phosphatase, domain 2"/>
    <property type="match status" value="1"/>
</dbReference>
<protein>
    <submittedName>
        <fullName evidence="1">HAD family hydrolase</fullName>
        <ecNumber evidence="1">3.-.-.-</ecNumber>
    </submittedName>
</protein>
<organism evidence="1 2">
    <name type="scientific">Streptomyces bluensis</name>
    <dbReference type="NCBI Taxonomy" id="33897"/>
    <lineage>
        <taxon>Bacteria</taxon>
        <taxon>Bacillati</taxon>
        <taxon>Actinomycetota</taxon>
        <taxon>Actinomycetes</taxon>
        <taxon>Kitasatosporales</taxon>
        <taxon>Streptomycetaceae</taxon>
        <taxon>Streptomyces</taxon>
    </lineage>
</organism>
<dbReference type="InterPro" id="IPR050155">
    <property type="entry name" value="HAD-like_hydrolase_sf"/>
</dbReference>
<dbReference type="PANTHER" id="PTHR43434:SF1">
    <property type="entry name" value="PHOSPHOGLYCOLATE PHOSPHATASE"/>
    <property type="match status" value="1"/>
</dbReference>
<dbReference type="NCBIfam" id="TIGR01549">
    <property type="entry name" value="HAD-SF-IA-v1"/>
    <property type="match status" value="1"/>
</dbReference>
<dbReference type="PANTHER" id="PTHR43434">
    <property type="entry name" value="PHOSPHOGLYCOLATE PHOSPHATASE"/>
    <property type="match status" value="1"/>
</dbReference>
<keyword evidence="2" id="KW-1185">Reference proteome</keyword>
<dbReference type="SFLD" id="SFLDG01129">
    <property type="entry name" value="C1.5:_HAD__Beta-PGM__Phosphata"/>
    <property type="match status" value="1"/>
</dbReference>
<dbReference type="NCBIfam" id="TIGR01509">
    <property type="entry name" value="HAD-SF-IA-v3"/>
    <property type="match status" value="1"/>
</dbReference>
<reference evidence="1 2" key="1">
    <citation type="submission" date="2024-10" db="EMBL/GenBank/DDBJ databases">
        <title>The Natural Products Discovery Center: Release of the First 8490 Sequenced Strains for Exploring Actinobacteria Biosynthetic Diversity.</title>
        <authorList>
            <person name="Kalkreuter E."/>
            <person name="Kautsar S.A."/>
            <person name="Yang D."/>
            <person name="Bader C.D."/>
            <person name="Teijaro C.N."/>
            <person name="Fluegel L."/>
            <person name="Davis C.M."/>
            <person name="Simpson J.R."/>
            <person name="Lauterbach L."/>
            <person name="Steele A.D."/>
            <person name="Gui C."/>
            <person name="Meng S."/>
            <person name="Li G."/>
            <person name="Viehrig K."/>
            <person name="Ye F."/>
            <person name="Su P."/>
            <person name="Kiefer A.F."/>
            <person name="Nichols A."/>
            <person name="Cepeda A.J."/>
            <person name="Yan W."/>
            <person name="Fan B."/>
            <person name="Jiang Y."/>
            <person name="Adhikari A."/>
            <person name="Zheng C.-J."/>
            <person name="Schuster L."/>
            <person name="Cowan T.M."/>
            <person name="Smanski M.J."/>
            <person name="Chevrette M.G."/>
            <person name="De Carvalho L.P.S."/>
            <person name="Shen B."/>
        </authorList>
    </citation>
    <scope>NUCLEOTIDE SEQUENCE [LARGE SCALE GENOMIC DNA]</scope>
    <source>
        <strain evidence="1 2">NPDC001390</strain>
    </source>
</reference>
<comment type="caution">
    <text evidence="1">The sequence shown here is derived from an EMBL/GenBank/DDBJ whole genome shotgun (WGS) entry which is preliminary data.</text>
</comment>
<dbReference type="GO" id="GO:0016787">
    <property type="term" value="F:hydrolase activity"/>
    <property type="evidence" value="ECO:0007669"/>
    <property type="project" value="UniProtKB-KW"/>
</dbReference>
<dbReference type="SUPFAM" id="SSF56784">
    <property type="entry name" value="HAD-like"/>
    <property type="match status" value="1"/>
</dbReference>
<name>A0ABW6UKW0_9ACTN</name>
<proteinExistence type="predicted"/>
<dbReference type="InterPro" id="IPR041492">
    <property type="entry name" value="HAD_2"/>
</dbReference>
<evidence type="ECO:0000313" key="2">
    <source>
        <dbReference type="Proteomes" id="UP001602058"/>
    </source>
</evidence>
<dbReference type="InterPro" id="IPR006439">
    <property type="entry name" value="HAD-SF_hydro_IA"/>
</dbReference>
<dbReference type="InterPro" id="IPR023214">
    <property type="entry name" value="HAD_sf"/>
</dbReference>
<evidence type="ECO:0000313" key="1">
    <source>
        <dbReference type="EMBL" id="MFF4524071.1"/>
    </source>
</evidence>
<dbReference type="Gene3D" id="3.40.50.1000">
    <property type="entry name" value="HAD superfamily/HAD-like"/>
    <property type="match status" value="1"/>
</dbReference>
<sequence length="222" mass="23910">MTSECPPTVSESIPELVLFDLDGVLFDSMPVMRSAWEVLEAERGIRVPFEAYAEHLGRPFADIMTLLGLDDDIQGLAEAYAAAAACFAHLARPFPGVEEVLRDIAATGCRLGVVTSKSSARAVPMLNRLRSAFSVLRTPDHGRGKPSPDTLLMALVDTRTDPAKALYVGDMAVDQEAAQRAGVRYVHAGWGYGSPTKPLPLILSEPAELIRLLRATPEKGPA</sequence>
<accession>A0ABW6UKW0</accession>
<dbReference type="RefSeq" id="WP_350951446.1">
    <property type="nucleotide sequence ID" value="NZ_JBEOYX010000002.1"/>
</dbReference>
<dbReference type="SFLD" id="SFLDS00003">
    <property type="entry name" value="Haloacid_Dehalogenase"/>
    <property type="match status" value="1"/>
</dbReference>
<dbReference type="EC" id="3.-.-.-" evidence="1"/>